<keyword evidence="4" id="KW-1185">Reference proteome</keyword>
<feature type="repeat" description="ANK" evidence="1">
    <location>
        <begin position="463"/>
        <end position="485"/>
    </location>
</feature>
<dbReference type="Pfam" id="PF13637">
    <property type="entry name" value="Ank_4"/>
    <property type="match status" value="3"/>
</dbReference>
<feature type="repeat" description="ANK" evidence="1">
    <location>
        <begin position="917"/>
        <end position="949"/>
    </location>
</feature>
<dbReference type="PRINTS" id="PR01415">
    <property type="entry name" value="ANKYRIN"/>
</dbReference>
<dbReference type="PANTHER" id="PTHR46224">
    <property type="entry name" value="ANKYRIN REPEAT FAMILY PROTEIN"/>
    <property type="match status" value="1"/>
</dbReference>
<feature type="repeat" description="ANK" evidence="1">
    <location>
        <begin position="131"/>
        <end position="163"/>
    </location>
</feature>
<feature type="repeat" description="TPR" evidence="2">
    <location>
        <begin position="787"/>
        <end position="820"/>
    </location>
</feature>
<dbReference type="InterPro" id="IPR011990">
    <property type="entry name" value="TPR-like_helical_dom_sf"/>
</dbReference>
<evidence type="ECO:0000313" key="4">
    <source>
        <dbReference type="Proteomes" id="UP001341281"/>
    </source>
</evidence>
<dbReference type="InterPro" id="IPR019734">
    <property type="entry name" value="TPR_rpt"/>
</dbReference>
<dbReference type="Pfam" id="PF13181">
    <property type="entry name" value="TPR_8"/>
    <property type="match status" value="4"/>
</dbReference>
<dbReference type="Pfam" id="PF00023">
    <property type="entry name" value="Ank"/>
    <property type="match status" value="1"/>
</dbReference>
<feature type="repeat" description="ANK" evidence="1">
    <location>
        <begin position="562"/>
        <end position="596"/>
    </location>
</feature>
<dbReference type="InterPro" id="IPR002110">
    <property type="entry name" value="Ankyrin_rpt"/>
</dbReference>
<dbReference type="Pfam" id="PF12796">
    <property type="entry name" value="Ank_2"/>
    <property type="match status" value="8"/>
</dbReference>
<name>A0AAQ3UEQ1_PASNO</name>
<feature type="repeat" description="ANK" evidence="1">
    <location>
        <begin position="1246"/>
        <end position="1268"/>
    </location>
</feature>
<organism evidence="3 4">
    <name type="scientific">Paspalum notatum var. saurae</name>
    <dbReference type="NCBI Taxonomy" id="547442"/>
    <lineage>
        <taxon>Eukaryota</taxon>
        <taxon>Viridiplantae</taxon>
        <taxon>Streptophyta</taxon>
        <taxon>Embryophyta</taxon>
        <taxon>Tracheophyta</taxon>
        <taxon>Spermatophyta</taxon>
        <taxon>Magnoliopsida</taxon>
        <taxon>Liliopsida</taxon>
        <taxon>Poales</taxon>
        <taxon>Poaceae</taxon>
        <taxon>PACMAD clade</taxon>
        <taxon>Panicoideae</taxon>
        <taxon>Andropogonodae</taxon>
        <taxon>Paspaleae</taxon>
        <taxon>Paspalinae</taxon>
        <taxon>Paspalum</taxon>
    </lineage>
</organism>
<dbReference type="Gene3D" id="1.25.40.10">
    <property type="entry name" value="Tetratricopeptide repeat domain"/>
    <property type="match status" value="4"/>
</dbReference>
<feature type="repeat" description="TPR" evidence="2">
    <location>
        <begin position="1121"/>
        <end position="1154"/>
    </location>
</feature>
<evidence type="ECO:0000313" key="3">
    <source>
        <dbReference type="EMBL" id="WVZ91128.1"/>
    </source>
</evidence>
<feature type="repeat" description="ANK" evidence="1">
    <location>
        <begin position="1377"/>
        <end position="1405"/>
    </location>
</feature>
<dbReference type="SUPFAM" id="SSF48403">
    <property type="entry name" value="Ankyrin repeat"/>
    <property type="match status" value="4"/>
</dbReference>
<feature type="repeat" description="TPR" evidence="2">
    <location>
        <begin position="1568"/>
        <end position="1601"/>
    </location>
</feature>
<dbReference type="EMBL" id="CP144752">
    <property type="protein sequence ID" value="WVZ91128.1"/>
    <property type="molecule type" value="Genomic_DNA"/>
</dbReference>
<feature type="repeat" description="ANK" evidence="1">
    <location>
        <begin position="228"/>
        <end position="260"/>
    </location>
</feature>
<reference evidence="3 4" key="1">
    <citation type="submission" date="2024-02" db="EMBL/GenBank/DDBJ databases">
        <title>High-quality chromosome-scale genome assembly of Pensacola bahiagrass (Paspalum notatum Flugge var. saurae).</title>
        <authorList>
            <person name="Vega J.M."/>
            <person name="Podio M."/>
            <person name="Orjuela J."/>
            <person name="Siena L.A."/>
            <person name="Pessino S.C."/>
            <person name="Combes M.C."/>
            <person name="Mariac C."/>
            <person name="Albertini E."/>
            <person name="Pupilli F."/>
            <person name="Ortiz J.P.A."/>
            <person name="Leblanc O."/>
        </authorList>
    </citation>
    <scope>NUCLEOTIDE SEQUENCE [LARGE SCALE GENOMIC DNA]</scope>
    <source>
        <strain evidence="3">R1</strain>
        <tissue evidence="3">Leaf</tissue>
    </source>
</reference>
<feature type="repeat" description="ANK" evidence="1">
    <location>
        <begin position="497"/>
        <end position="529"/>
    </location>
</feature>
<feature type="repeat" description="ANK" evidence="1">
    <location>
        <begin position="1313"/>
        <end position="1345"/>
    </location>
</feature>
<dbReference type="SMART" id="SM00248">
    <property type="entry name" value="ANK"/>
    <property type="match status" value="24"/>
</dbReference>
<proteinExistence type="predicted"/>
<dbReference type="PROSITE" id="PS50005">
    <property type="entry name" value="TPR"/>
    <property type="match status" value="4"/>
</dbReference>
<evidence type="ECO:0008006" key="5">
    <source>
        <dbReference type="Google" id="ProtNLM"/>
    </source>
</evidence>
<feature type="repeat" description="ANK" evidence="1">
    <location>
        <begin position="950"/>
        <end position="982"/>
    </location>
</feature>
<feature type="repeat" description="ANK" evidence="1">
    <location>
        <begin position="530"/>
        <end position="558"/>
    </location>
</feature>
<feature type="repeat" description="ANK" evidence="1">
    <location>
        <begin position="629"/>
        <end position="661"/>
    </location>
</feature>
<dbReference type="PROSITE" id="PS50297">
    <property type="entry name" value="ANK_REP_REGION"/>
    <property type="match status" value="18"/>
</dbReference>
<feature type="repeat" description="ANK" evidence="1">
    <location>
        <begin position="42"/>
        <end position="64"/>
    </location>
</feature>
<accession>A0AAQ3UEQ1</accession>
<keyword evidence="1" id="KW-0040">ANK repeat</keyword>
<feature type="repeat" description="ANK" evidence="1">
    <location>
        <begin position="1279"/>
        <end position="1311"/>
    </location>
</feature>
<feature type="repeat" description="ANK" evidence="1">
    <location>
        <begin position="1410"/>
        <end position="1442"/>
    </location>
</feature>
<feature type="repeat" description="TPR" evidence="2">
    <location>
        <begin position="386"/>
        <end position="419"/>
    </location>
</feature>
<feature type="repeat" description="ANK" evidence="1">
    <location>
        <begin position="883"/>
        <end position="905"/>
    </location>
</feature>
<feature type="repeat" description="ANK" evidence="1">
    <location>
        <begin position="163"/>
        <end position="195"/>
    </location>
</feature>
<dbReference type="SMART" id="SM00028">
    <property type="entry name" value="TPR"/>
    <property type="match status" value="10"/>
</dbReference>
<protein>
    <recommendedName>
        <fullName evidence="5">Ankyrin-1</fullName>
    </recommendedName>
</protein>
<evidence type="ECO:0000256" key="1">
    <source>
        <dbReference type="PROSITE-ProRule" id="PRU00023"/>
    </source>
</evidence>
<dbReference type="Gene3D" id="1.25.40.20">
    <property type="entry name" value="Ankyrin repeat-containing domain"/>
    <property type="match status" value="10"/>
</dbReference>
<dbReference type="PANTHER" id="PTHR46224:SF57">
    <property type="entry name" value="ANKYRIN-LIKE PROTEIN"/>
    <property type="match status" value="1"/>
</dbReference>
<evidence type="ECO:0000256" key="2">
    <source>
        <dbReference type="PROSITE-ProRule" id="PRU00339"/>
    </source>
</evidence>
<sequence>MAPASRPSHLDVAVALQAATDGDLRHLKKMASRVDLRDATDAGLSALHFAAANGHLEVCKFLVEELGCVLLELKSCAGASAFVSIHRDSTRRPLCRRVAGPSRRDQREGERLDSLRYLIDRGADPGMPDSKGATPLHCAAEEGHCEAVRLLLSKGVDVDPVFRHGTPVHLAILNDHDQIVKILLEHGADPNNVSNTFSPLVLACCGYSLKCMKLLVEAGADVNFICPTGESILMVAVNGGSTDIVKFLLETGADPNVPDTDGQFPIMLTAAHKHRELVEILFPHTRPIPVVQDWSIDGIIVTMKTIGSKPQVSVEKQVADLKSQGKEAFARGDYYFAFYIYRKAMQKDPLDATLIANLSLCWLRLGEGERTLLDARQCRIMCPRWSKAWYREGSALSLLKDYKGAVDSFMQALQLDPASDEIKKALRQISCSILFLFSAAIDGNLHLLKKVASRVDLRDAKDAGRSALHLAAANGHLGVCRFLVEELGFGVNSTCAAGGSPVLYAAANGRESVLRYLIDRGADPGMPDSKGATPLHHAAEQGHCEAVRLLLSKGVDVDPVFGHGTPLHLALAIPNDRDQIVKILLEHGADPNKVSNAFSPLALACCGYSLKCMKLLVEAGADVNFICPTGESILMVAVDGGSTDIVKFLLEAGADPNVADKDGQLPIMLAADHKHRELVEILFPHTRPIPVVPDWSIDGITVAMKSIKSKPQVSVEKQVADLKSQGKEAFARGDYLFSSYIYRKAMEEDPLDATLFANRSLCWLRLREGEQALLDARQCRIMCPRWSKAWYREGAALSLLKDYKGAVDSFMQALHLDPASDEIKKAPKGSPKPLRVCRRRPMAPTSRPLDSDVGVALQAAVDGNLRLLKEMASRVDLRDANGAGQNALHLAAASGRLEVCRFLVEELGLGLNSCCASGGSPVIYAASNGMESVLRYLIDRGADPGMPDSMGCTPLHYAAEEGHCESVRTLLSKGVDVDPLHIFGTPLHWATALGHCRRPGSSYQDPAGACPTSLLMPSHHSDWRAAEDGLFPIMLAALHEYRELVEILFPCTKLIPAVPSWSIDGIIVTMKYMRSKPRATERDPLDATLFANRSLCWLRLGDGDQALLDARQCTMMRPCWSKAWYHEGMALSLLKNYKEAADAFMQAQKLDPVNDEIKKAIRQISPSTQPLSRFSNRRIASILCAPFSPLPKPSPPPSPLRIAMAPASKPSDSDVAVALLAAGAGNLHLLKMIANKVNLREVKDDEGLNALHHAALNGHLEVCRFLVEESGIDVNSTSGRGTPIHYAAAGGDVRVLGYLLDRGGDPAIQDSRGGSTPLHDAAVHGHCEAVRLLLSKGVDVDQPSCRGTALHSAAAIANDMVIKILLEHGADPNKFFHNIFPLMVACTAKSLKCMKLLVEAGADVNYICPSGPSILTAAADQGLTDIVKFLLDAGADPNIADKDGTFPIMAAAAKEHRELVEILFPRTRPIPDVPDWSIDGIIFTVKYRRFQPQEPVGKQLADAKSRAKEAFANGDFLYAAYFYEQAIRIDPLNATLFANRSLCWLRLREGENALKDARDCKALRPDWAKAWYREGASLSLLKNYKGAVDAFSGALKLDPTNDDIKKALRPVLGGHGVYEECWP</sequence>
<dbReference type="Proteomes" id="UP001341281">
    <property type="component" value="Chromosome 08"/>
</dbReference>
<dbReference type="SUPFAM" id="SSF48452">
    <property type="entry name" value="TPR-like"/>
    <property type="match status" value="4"/>
</dbReference>
<feature type="repeat" description="ANK" evidence="1">
    <location>
        <begin position="1348"/>
        <end position="1373"/>
    </location>
</feature>
<gene>
    <name evidence="3" type="ORF">U9M48_037341</name>
</gene>
<dbReference type="InterPro" id="IPR036770">
    <property type="entry name" value="Ankyrin_rpt-contain_sf"/>
</dbReference>
<keyword evidence="2" id="KW-0802">TPR repeat</keyword>
<dbReference type="InterPro" id="IPR051616">
    <property type="entry name" value="Cul2-RING_E3_ligase_SR"/>
</dbReference>
<dbReference type="PROSITE" id="PS50088">
    <property type="entry name" value="ANK_REPEAT"/>
    <property type="match status" value="18"/>
</dbReference>